<dbReference type="InterPro" id="IPR022409">
    <property type="entry name" value="PKD/Chitinase_dom"/>
</dbReference>
<dbReference type="eggNOG" id="COG3023">
    <property type="taxonomic scope" value="Bacteria"/>
</dbReference>
<dbReference type="Gene3D" id="2.60.120.430">
    <property type="entry name" value="Galactose-binding lectin"/>
    <property type="match status" value="3"/>
</dbReference>
<organism evidence="14 15">
    <name type="scientific">Desulfococcus multivorans DSM 2059</name>
    <dbReference type="NCBI Taxonomy" id="1121405"/>
    <lineage>
        <taxon>Bacteria</taxon>
        <taxon>Pseudomonadati</taxon>
        <taxon>Thermodesulfobacteriota</taxon>
        <taxon>Desulfobacteria</taxon>
        <taxon>Desulfobacterales</taxon>
        <taxon>Desulfococcaceae</taxon>
        <taxon>Desulfococcus</taxon>
    </lineage>
</organism>
<comment type="caution">
    <text evidence="14">The sequence shown here is derived from an EMBL/GenBank/DDBJ whole genome shotgun (WGS) entry which is preliminary data.</text>
</comment>
<dbReference type="Pfam" id="PF05345">
    <property type="entry name" value="He_PIG"/>
    <property type="match status" value="1"/>
</dbReference>
<evidence type="ECO:0000256" key="10">
    <source>
        <dbReference type="ARBA" id="ARBA00023180"/>
    </source>
</evidence>
<proteinExistence type="inferred from homology"/>
<comment type="similarity">
    <text evidence="3">Belongs to the malectin family.</text>
</comment>
<dbReference type="OrthoDB" id="66275at2"/>
<dbReference type="InterPro" id="IPR013783">
    <property type="entry name" value="Ig-like_fold"/>
</dbReference>
<evidence type="ECO:0000256" key="11">
    <source>
        <dbReference type="ARBA" id="ARBA00023277"/>
    </source>
</evidence>
<dbReference type="STRING" id="897.B2D07_16355"/>
<evidence type="ECO:0000259" key="13">
    <source>
        <dbReference type="PROSITE" id="PS50835"/>
    </source>
</evidence>
<evidence type="ECO:0000256" key="6">
    <source>
        <dbReference type="ARBA" id="ARBA00022729"/>
    </source>
</evidence>
<dbReference type="InterPro" id="IPR033803">
    <property type="entry name" value="CBD-like_Golvesin-Xly"/>
</dbReference>
<evidence type="ECO:0000256" key="7">
    <source>
        <dbReference type="ARBA" id="ARBA00022824"/>
    </source>
</evidence>
<dbReference type="InterPro" id="IPR003599">
    <property type="entry name" value="Ig_sub"/>
</dbReference>
<dbReference type="PROSITE" id="PS50835">
    <property type="entry name" value="IG_LIKE"/>
    <property type="match status" value="4"/>
</dbReference>
<feature type="domain" description="Ig-like" evidence="13">
    <location>
        <begin position="1653"/>
        <end position="1734"/>
    </location>
</feature>
<dbReference type="EMBL" id="ATHJ01000105">
    <property type="protein sequence ID" value="EPR36032.1"/>
    <property type="molecule type" value="Genomic_DNA"/>
</dbReference>
<dbReference type="Pfam" id="PF15780">
    <property type="entry name" value="ASH"/>
    <property type="match status" value="2"/>
</dbReference>
<dbReference type="GO" id="GO:0005509">
    <property type="term" value="F:calcium ion binding"/>
    <property type="evidence" value="ECO:0007669"/>
    <property type="project" value="InterPro"/>
</dbReference>
<dbReference type="Pfam" id="PF25275">
    <property type="entry name" value="Golvesin_C"/>
    <property type="match status" value="3"/>
</dbReference>
<gene>
    <name evidence="14" type="ORF">dsmv_0737</name>
</gene>
<dbReference type="InterPro" id="IPR007110">
    <property type="entry name" value="Ig-like_dom"/>
</dbReference>
<protein>
    <submittedName>
        <fullName evidence="14">Di-glucose binding within endoplasmic reticulum</fullName>
    </submittedName>
</protein>
<dbReference type="InterPro" id="IPR036514">
    <property type="entry name" value="SGNH_hydro_sf"/>
</dbReference>
<keyword evidence="7" id="KW-0256">Endoplasmic reticulum</keyword>
<dbReference type="InterPro" id="IPR008979">
    <property type="entry name" value="Galactose-bd-like_sf"/>
</dbReference>
<dbReference type="SUPFAM" id="SSF49313">
    <property type="entry name" value="Cadherin-like"/>
    <property type="match status" value="1"/>
</dbReference>
<keyword evidence="10" id="KW-0325">Glycoprotein</keyword>
<dbReference type="PATRIC" id="fig|1121405.3.peg.3469"/>
<comment type="subcellular location">
    <subcellularLocation>
        <location evidence="2">Cytoplasm</location>
    </subcellularLocation>
    <subcellularLocation>
        <location evidence="1">Endoplasmic reticulum membrane</location>
        <topology evidence="1">Single-pass type I membrane protein</topology>
    </subcellularLocation>
</comment>
<dbReference type="InterPro" id="IPR035986">
    <property type="entry name" value="PKD_dom_sf"/>
</dbReference>
<dbReference type="eggNOG" id="COG2755">
    <property type="taxonomic scope" value="Bacteria"/>
</dbReference>
<evidence type="ECO:0000256" key="9">
    <source>
        <dbReference type="ARBA" id="ARBA00023136"/>
    </source>
</evidence>
<keyword evidence="8 12" id="KW-1133">Transmembrane helix</keyword>
<dbReference type="InterPro" id="IPR036179">
    <property type="entry name" value="Ig-like_dom_sf"/>
</dbReference>
<sequence>MGSGLNALLGKEVEMVKYTLRVLTAFFLLVTACGLIGAGAAVGDEIIDNGDPKTAFTGTWGVSGGTNPYDPVDPSATALWSRDGATYTWTFTPTETGSHEVLMWWTAYASRANNIPVTIENAVQTATVPVNQQAGGGQWNSLGVYTFEAGVSYDVTITAAPGGSANYSTCADAVQMKYRPDVNVPPTAVIDAVEPRAARPEQFIGFQGHGIDGDGAVETYEWRSDLDGVIGNQPSFTSDALTPGTHTIFFRVQDDQGIWSQPAATLVVVRDCAKPVSIMPLGDSITYGLGEISDQNLITGYREPLFRLLADAGYYFDLVGERSTGLYVTPPFDIHHQGIPGITDAEVAAGIYNRLTAYPAEIVLLHIGTNALTPDPGDVERILDEIDRYEADNDVEVAVVLARIINREISHLDTTLFNDNVAAMAEARIAQGDKILQVDMESALNYAVDMWDLVHPLNVGYVKMAGKWMGILSRLLPTCAEFPPFIYSSPVTTATAGMEFRYPVGALGSPAPTFSLTTSPPGMAIDAGTGEITWVPTPAQDGVHDVTVAAANTLGNTVQHFNVDAAAAIIIDNGDPGTAFTGSWPASGGENPYDPSDANATSLWSRDGSTYTWTFTPQASGTYDIAMWWTAFTSRASSIPVTIENAVQTATVQVNQQANGGQWNSLGVYTFEAGKSYDITITAVPGGSANYSTCADAVKIAPAISSGPPAVTTQPVSRSVAPGETATFSVAATGTAPLSYQWQKNGANIPGASGSAYTTPAVTLSDNNAQFRCVVSNSEGSAISSAATLTVTEATAVLTASPNPLDFGDQATGTPATRALTLSNTGNVGLAVSRVVVGGGTGDFSYDGMTSFSLSPGASLPLNIEFQPTAVGTRSATLTVTHDGNNSPLVVNLAGTGFTSSGGEAVHRINGGGSAVTTSGIAWSADGYYAGSTRTYSAAKAIAGTTDDVLYQTERYGRTMSYSLPVAPGTYAVDLHFAELYFTTAGSRVFDVDVENGQGSLDNLDIVAETGPNTALVKRFGEILVTDGTLDIQFAASADNAKISAIEVRAVSGGTSTAVLTASPNPLDFGDQATGTPTTRVLTLSNTGNVGLAVSNVVVGGGTGDFSYDGATSFSVSPGASVPLNIDFQPVADGERSATVTVTHDGDNSPFVVGLVGSGFTSSGGEAVHRINGGGSAVTTSGIAWSADQYYTGSTRTYSAAKAIAGTVDDVVYQTERFGKAMGYSLPVASGTYAVDLHFAELYFTTAGSRVFDVDVENGQGSLDNLDIVAETGPNTALVKRFGEILVTDGTLDIQFAASVDNAKISAIEVRAVSGGTSTAPVITTQPVSRSVTEGATATFSVTATGTAPLTYQWQKNGANIIGAAGSSYTTPAVILTDNNAQFRCVVSNSAGSVTSNAATLTVTSSGGEAVHRINGGGSAVTTSGVAWSADQYYTGSTRTYSAVKAIAGTVDDVLYQTERFGKAMGYSLPVAPGIYAVDLHFAELYFTTAGSRVFDVDVENGQGSLDNLDIVAETGPNTALVKRFGEILVTDGSLDIQFAASVDNAKISAIEVRAVSGGTSTAPVITTQPVSRSAVVGSTATFSVAAMGTAPLTYQWQKNGANISGAAGSTYTTPAVTLTDNNAQFRCVVTNSAGSVTSNAATLTVTSSATAPVITTQPANQSAVVGGKATFSVTATGAAPLGYQWQKNGVNISGAVGSTYTTPAVVLSDNNAKFRCGVTNSAGSVTSNTATLTVVSGTTPSAVIHEISPTTALPGQAVTFSGSGTDIGGSIVAYSWYSTLDGPLSSQATFTTSSLSEGVHTIFFKVRDNSGLWSSEIQSKVEVSDTRVQTTEHIFFAPAYASVNAMGLMNTTLQNMGATYANGVWTYVNTARNKRYVMHPVTTTAQFATALKTQDAHVLYFGHSNYGSGQVFATSQEFRDQVIQDIRYVDDDRILNLSSPIVNLSVSGMRTGQAYPHWWPVYKDGTSALAPYVKGDPNGDPAYNYYPTYQIPGDPTHYKIETVKNGAIERFADWDGPAWYDPDGDTPDPDNPNHDMYYITNPEPWSPSFERVGNWVDTDTLSNFYQENYEYSSPGTGADTARWMFRTTRSGNYNVYVWYPAASGNASNAPYTVNHADGSTTVTVNQRTNGGKWNRIGTFRFGINAYSVVLKDNADGNVVADGVMIEPADNPSDARFLDNVDYPKRHYGYKTLVKRKALAVPKSEMKYARLFYSGCDSGHYYTDTFQRGVFFYSLKSTSDGEYAVAAYLTAYVNGASDYELWEIIQAIEPYYDYYDFTKPPSEQW</sequence>
<dbReference type="SUPFAM" id="SSF52266">
    <property type="entry name" value="SGNH hydrolase"/>
    <property type="match status" value="1"/>
</dbReference>
<dbReference type="Pfam" id="PF11721">
    <property type="entry name" value="Malectin"/>
    <property type="match status" value="3"/>
</dbReference>
<dbReference type="PANTHER" id="PTHR13460:SF0">
    <property type="entry name" value="MALECTIN"/>
    <property type="match status" value="1"/>
</dbReference>
<dbReference type="GO" id="GO:0005737">
    <property type="term" value="C:cytoplasm"/>
    <property type="evidence" value="ECO:0007669"/>
    <property type="project" value="UniProtKB-SubCell"/>
</dbReference>
<dbReference type="eggNOG" id="COG3291">
    <property type="taxonomic scope" value="Bacteria"/>
</dbReference>
<dbReference type="Gene3D" id="3.40.50.1110">
    <property type="entry name" value="SGNH hydrolase"/>
    <property type="match status" value="1"/>
</dbReference>
<dbReference type="InterPro" id="IPR021720">
    <property type="entry name" value="Malectin_dom"/>
</dbReference>
<dbReference type="PANTHER" id="PTHR13460">
    <property type="match status" value="1"/>
</dbReference>
<feature type="domain" description="Ig-like" evidence="13">
    <location>
        <begin position="1321"/>
        <end position="1402"/>
    </location>
</feature>
<dbReference type="SUPFAM" id="SSF49299">
    <property type="entry name" value="PKD domain"/>
    <property type="match status" value="1"/>
</dbReference>
<dbReference type="InterPro" id="IPR031549">
    <property type="entry name" value="ASH"/>
</dbReference>
<dbReference type="GO" id="GO:0016788">
    <property type="term" value="F:hydrolase activity, acting on ester bonds"/>
    <property type="evidence" value="ECO:0007669"/>
    <property type="project" value="UniProtKB-ARBA"/>
</dbReference>
<dbReference type="SMART" id="SM00089">
    <property type="entry name" value="PKD"/>
    <property type="match status" value="2"/>
</dbReference>
<feature type="transmembrane region" description="Helical" evidence="12">
    <location>
        <begin position="20"/>
        <end position="42"/>
    </location>
</feature>
<dbReference type="eggNOG" id="COG2133">
    <property type="taxonomic scope" value="Bacteria"/>
</dbReference>
<keyword evidence="5 12" id="KW-0812">Transmembrane</keyword>
<keyword evidence="6" id="KW-0732">Signal</keyword>
<evidence type="ECO:0000256" key="1">
    <source>
        <dbReference type="ARBA" id="ARBA00004115"/>
    </source>
</evidence>
<feature type="domain" description="Ig-like" evidence="13">
    <location>
        <begin position="709"/>
        <end position="790"/>
    </location>
</feature>
<dbReference type="NCBIfam" id="NF012200">
    <property type="entry name" value="choice_anch_D"/>
    <property type="match status" value="2"/>
</dbReference>
<accession>S7TFM9</accession>
<dbReference type="Proteomes" id="UP000014977">
    <property type="component" value="Unassembled WGS sequence"/>
</dbReference>
<keyword evidence="11" id="KW-0119">Carbohydrate metabolism</keyword>
<dbReference type="InterPro" id="IPR039155">
    <property type="entry name" value="MLEC"/>
</dbReference>
<dbReference type="SMART" id="SM00409">
    <property type="entry name" value="IG"/>
    <property type="match status" value="5"/>
</dbReference>
<keyword evidence="15" id="KW-1185">Reference proteome</keyword>
<keyword evidence="4" id="KW-0963">Cytoplasm</keyword>
<dbReference type="GO" id="GO:0016020">
    <property type="term" value="C:membrane"/>
    <property type="evidence" value="ECO:0007669"/>
    <property type="project" value="InterPro"/>
</dbReference>
<dbReference type="GO" id="GO:0030246">
    <property type="term" value="F:carbohydrate binding"/>
    <property type="evidence" value="ECO:0007669"/>
    <property type="project" value="InterPro"/>
</dbReference>
<dbReference type="InterPro" id="IPR015919">
    <property type="entry name" value="Cadherin-like_sf"/>
</dbReference>
<reference evidence="14 15" key="1">
    <citation type="journal article" date="2013" name="Genome Announc.">
        <title>Draft genome sequences for three mercury-methylating, sulfate-reducing bacteria.</title>
        <authorList>
            <person name="Brown S.D."/>
            <person name="Hurt R.A.Jr."/>
            <person name="Gilmour C.C."/>
            <person name="Elias D.A."/>
        </authorList>
    </citation>
    <scope>NUCLEOTIDE SEQUENCE [LARGE SCALE GENOMIC DNA]</scope>
    <source>
        <strain evidence="14 15">DSM 2059</strain>
    </source>
</reference>
<evidence type="ECO:0000313" key="14">
    <source>
        <dbReference type="EMBL" id="EPR36032.1"/>
    </source>
</evidence>
<dbReference type="SUPFAM" id="SSF48726">
    <property type="entry name" value="Immunoglobulin"/>
    <property type="match status" value="4"/>
</dbReference>
<evidence type="ECO:0000256" key="8">
    <source>
        <dbReference type="ARBA" id="ARBA00022989"/>
    </source>
</evidence>
<dbReference type="eggNOG" id="COG1649">
    <property type="taxonomic scope" value="Bacteria"/>
</dbReference>
<name>S7TFM9_DESML</name>
<dbReference type="SUPFAM" id="SSF49785">
    <property type="entry name" value="Galactose-binding domain-like"/>
    <property type="match status" value="3"/>
</dbReference>
<evidence type="ECO:0000313" key="15">
    <source>
        <dbReference type="Proteomes" id="UP000014977"/>
    </source>
</evidence>
<keyword evidence="9 12" id="KW-0472">Membrane</keyword>
<feature type="domain" description="Ig-like" evidence="13">
    <location>
        <begin position="1564"/>
        <end position="1645"/>
    </location>
</feature>
<evidence type="ECO:0000256" key="12">
    <source>
        <dbReference type="SAM" id="Phobius"/>
    </source>
</evidence>
<evidence type="ECO:0000256" key="2">
    <source>
        <dbReference type="ARBA" id="ARBA00004496"/>
    </source>
</evidence>
<evidence type="ECO:0000256" key="4">
    <source>
        <dbReference type="ARBA" id="ARBA00022490"/>
    </source>
</evidence>
<evidence type="ECO:0000256" key="3">
    <source>
        <dbReference type="ARBA" id="ARBA00009141"/>
    </source>
</evidence>
<dbReference type="Gene3D" id="2.60.40.10">
    <property type="entry name" value="Immunoglobulins"/>
    <property type="match status" value="9"/>
</dbReference>
<evidence type="ECO:0000256" key="5">
    <source>
        <dbReference type="ARBA" id="ARBA00022692"/>
    </source>
</evidence>
<dbReference type="eggNOG" id="COG3250">
    <property type="taxonomic scope" value="Bacteria"/>
</dbReference>
<dbReference type="Pfam" id="PF13927">
    <property type="entry name" value="Ig_3"/>
    <property type="match status" value="3"/>
</dbReference>